<keyword evidence="3 5" id="KW-0378">Hydrolase</keyword>
<dbReference type="CDD" id="cd00540">
    <property type="entry name" value="AAG"/>
    <property type="match status" value="1"/>
</dbReference>
<dbReference type="Proteomes" id="UP000070175">
    <property type="component" value="Unassembled WGS sequence"/>
</dbReference>
<dbReference type="PATRIC" id="fig|1698285.3.peg.183"/>
<proteinExistence type="inferred from homology"/>
<protein>
    <recommendedName>
        <fullName evidence="5">Putative 3-methyladenine DNA glycosylase</fullName>
        <ecNumber evidence="5">3.2.2.-</ecNumber>
    </recommendedName>
</protein>
<dbReference type="FunFam" id="3.10.300.10:FF:000001">
    <property type="entry name" value="Putative 3-methyladenine DNA glycosylase"/>
    <property type="match status" value="1"/>
</dbReference>
<gene>
    <name evidence="6" type="ORF">AKJ56_01495</name>
</gene>
<dbReference type="InterPro" id="IPR036995">
    <property type="entry name" value="MPG_sf"/>
</dbReference>
<evidence type="ECO:0000256" key="4">
    <source>
        <dbReference type="ARBA" id="ARBA00023204"/>
    </source>
</evidence>
<evidence type="ECO:0000256" key="3">
    <source>
        <dbReference type="ARBA" id="ARBA00022801"/>
    </source>
</evidence>
<dbReference type="EC" id="3.2.2.-" evidence="5"/>
<evidence type="ECO:0000256" key="2">
    <source>
        <dbReference type="ARBA" id="ARBA00022763"/>
    </source>
</evidence>
<dbReference type="Pfam" id="PF02245">
    <property type="entry name" value="Pur_DNA_glyco"/>
    <property type="match status" value="1"/>
</dbReference>
<dbReference type="GO" id="GO:0006284">
    <property type="term" value="P:base-excision repair"/>
    <property type="evidence" value="ECO:0007669"/>
    <property type="project" value="InterPro"/>
</dbReference>
<evidence type="ECO:0000313" key="7">
    <source>
        <dbReference type="Proteomes" id="UP000070175"/>
    </source>
</evidence>
<keyword evidence="2 5" id="KW-0227">DNA damage</keyword>
<dbReference type="AlphaFoldDB" id="A0A133VPJ6"/>
<keyword evidence="4 5" id="KW-0234">DNA repair</keyword>
<evidence type="ECO:0000256" key="5">
    <source>
        <dbReference type="HAMAP-Rule" id="MF_00527"/>
    </source>
</evidence>
<dbReference type="GO" id="GO:0003905">
    <property type="term" value="F:alkylbase DNA N-glycosylase activity"/>
    <property type="evidence" value="ECO:0007669"/>
    <property type="project" value="InterPro"/>
</dbReference>
<dbReference type="SUPFAM" id="SSF50486">
    <property type="entry name" value="FMT C-terminal domain-like"/>
    <property type="match status" value="1"/>
</dbReference>
<sequence>MKLSRSFYERGTVKVARQLLGKTLTRINQSERLKGKIVETEAYLGPDDPASRASENKTKINELMWEKGGLTIIYMVHGNWLFNITAEKKGVPGSVLIRAVEPLTNLEIMKKRRGREKLRELTSGPGKLTQAFGITKKAHGIDLVSSEKIYVSNSEKSNGDSDIESSHRVGVNEDLQKKLRFYLSKNKYVS</sequence>
<comment type="caution">
    <text evidence="6">The sequence shown here is derived from an EMBL/GenBank/DDBJ whole genome shotgun (WGS) entry which is preliminary data.</text>
</comment>
<dbReference type="InterPro" id="IPR003180">
    <property type="entry name" value="MPG"/>
</dbReference>
<organism evidence="6 7">
    <name type="scientific">candidate division MSBL1 archaeon SCGC-AAA382N08</name>
    <dbReference type="NCBI Taxonomy" id="1698285"/>
    <lineage>
        <taxon>Archaea</taxon>
        <taxon>Methanobacteriati</taxon>
        <taxon>Methanobacteriota</taxon>
        <taxon>candidate division MSBL1</taxon>
    </lineage>
</organism>
<name>A0A133VPJ6_9EURY</name>
<dbReference type="NCBIfam" id="TIGR00567">
    <property type="entry name" value="3mg"/>
    <property type="match status" value="1"/>
</dbReference>
<dbReference type="PANTHER" id="PTHR10429:SF0">
    <property type="entry name" value="DNA-3-METHYLADENINE GLYCOSYLASE"/>
    <property type="match status" value="1"/>
</dbReference>
<keyword evidence="7" id="KW-1185">Reference proteome</keyword>
<evidence type="ECO:0000256" key="1">
    <source>
        <dbReference type="ARBA" id="ARBA00009232"/>
    </source>
</evidence>
<comment type="similarity">
    <text evidence="1 5">Belongs to the DNA glycosylase MPG family.</text>
</comment>
<evidence type="ECO:0000313" key="6">
    <source>
        <dbReference type="EMBL" id="KXB08374.1"/>
    </source>
</evidence>
<dbReference type="GO" id="GO:0003677">
    <property type="term" value="F:DNA binding"/>
    <property type="evidence" value="ECO:0007669"/>
    <property type="project" value="InterPro"/>
</dbReference>
<dbReference type="Gene3D" id="3.10.300.10">
    <property type="entry name" value="Methylpurine-DNA glycosylase (MPG)"/>
    <property type="match status" value="1"/>
</dbReference>
<accession>A0A133VPJ6</accession>
<dbReference type="InterPro" id="IPR011034">
    <property type="entry name" value="Formyl_transferase-like_C_sf"/>
</dbReference>
<dbReference type="PANTHER" id="PTHR10429">
    <property type="entry name" value="DNA-3-METHYLADENINE GLYCOSYLASE"/>
    <property type="match status" value="1"/>
</dbReference>
<dbReference type="HAMAP" id="MF_00527">
    <property type="entry name" value="3MGH"/>
    <property type="match status" value="1"/>
</dbReference>
<reference evidence="6 7" key="1">
    <citation type="journal article" date="2016" name="Sci. Rep.">
        <title>Metabolic traits of an uncultured archaeal lineage -MSBL1- from brine pools of the Red Sea.</title>
        <authorList>
            <person name="Mwirichia R."/>
            <person name="Alam I."/>
            <person name="Rashid M."/>
            <person name="Vinu M."/>
            <person name="Ba-Alawi W."/>
            <person name="Anthony Kamau A."/>
            <person name="Kamanda Ngugi D."/>
            <person name="Goker M."/>
            <person name="Klenk H.P."/>
            <person name="Bajic V."/>
            <person name="Stingl U."/>
        </authorList>
    </citation>
    <scope>NUCLEOTIDE SEQUENCE [LARGE SCALE GENOMIC DNA]</scope>
    <source>
        <strain evidence="6">SCGC-AAA382N08</strain>
    </source>
</reference>
<dbReference type="EMBL" id="LHYJ01000017">
    <property type="protein sequence ID" value="KXB08374.1"/>
    <property type="molecule type" value="Genomic_DNA"/>
</dbReference>